<dbReference type="AlphaFoldDB" id="A0A7V5HZN9"/>
<dbReference type="PANTHER" id="PTHR33398">
    <property type="entry name" value="30S RIBOSOMAL PROTEIN S20"/>
    <property type="match status" value="1"/>
</dbReference>
<protein>
    <recommendedName>
        <fullName evidence="6 7">Small ribosomal subunit protein bS20</fullName>
    </recommendedName>
</protein>
<keyword evidence="5 7" id="KW-0687">Ribonucleoprotein</keyword>
<evidence type="ECO:0000256" key="3">
    <source>
        <dbReference type="ARBA" id="ARBA00022884"/>
    </source>
</evidence>
<evidence type="ECO:0000256" key="6">
    <source>
        <dbReference type="ARBA" id="ARBA00035136"/>
    </source>
</evidence>
<keyword evidence="4 7" id="KW-0689">Ribosomal protein</keyword>
<evidence type="ECO:0000256" key="5">
    <source>
        <dbReference type="ARBA" id="ARBA00023274"/>
    </source>
</evidence>
<comment type="caution">
    <text evidence="9">The sequence shown here is derived from an EMBL/GenBank/DDBJ whole genome shotgun (WGS) entry which is preliminary data.</text>
</comment>
<dbReference type="InterPro" id="IPR036510">
    <property type="entry name" value="Ribosomal_bS20_sf"/>
</dbReference>
<organism evidence="9">
    <name type="scientific">Aerophobetes bacterium</name>
    <dbReference type="NCBI Taxonomy" id="2030807"/>
    <lineage>
        <taxon>Bacteria</taxon>
        <taxon>Candidatus Aerophobota</taxon>
    </lineage>
</organism>
<name>A0A7V5HZN9_UNCAE</name>
<dbReference type="GO" id="GO:0006412">
    <property type="term" value="P:translation"/>
    <property type="evidence" value="ECO:0007669"/>
    <property type="project" value="UniProtKB-UniRule"/>
</dbReference>
<dbReference type="Pfam" id="PF01649">
    <property type="entry name" value="Ribosomal_S20p"/>
    <property type="match status" value="1"/>
</dbReference>
<dbReference type="GO" id="GO:0070181">
    <property type="term" value="F:small ribosomal subunit rRNA binding"/>
    <property type="evidence" value="ECO:0007669"/>
    <property type="project" value="TreeGrafter"/>
</dbReference>
<dbReference type="NCBIfam" id="TIGR00029">
    <property type="entry name" value="S20"/>
    <property type="match status" value="1"/>
</dbReference>
<proteinExistence type="inferred from homology"/>
<evidence type="ECO:0000256" key="8">
    <source>
        <dbReference type="SAM" id="MobiDB-lite"/>
    </source>
</evidence>
<reference evidence="9" key="1">
    <citation type="journal article" date="2020" name="mSystems">
        <title>Genome- and Community-Level Interaction Insights into Carbon Utilization and Element Cycling Functions of Hydrothermarchaeota in Hydrothermal Sediment.</title>
        <authorList>
            <person name="Zhou Z."/>
            <person name="Liu Y."/>
            <person name="Xu W."/>
            <person name="Pan J."/>
            <person name="Luo Z.H."/>
            <person name="Li M."/>
        </authorList>
    </citation>
    <scope>NUCLEOTIDE SEQUENCE [LARGE SCALE GENOMIC DNA]</scope>
    <source>
        <strain evidence="9">HyVt-92</strain>
    </source>
</reference>
<dbReference type="EMBL" id="DRTT01000146">
    <property type="protein sequence ID" value="HHF98913.1"/>
    <property type="molecule type" value="Genomic_DNA"/>
</dbReference>
<dbReference type="InterPro" id="IPR002583">
    <property type="entry name" value="Ribosomal_bS20"/>
</dbReference>
<dbReference type="PANTHER" id="PTHR33398:SF1">
    <property type="entry name" value="SMALL RIBOSOMAL SUBUNIT PROTEIN BS20C"/>
    <property type="match status" value="1"/>
</dbReference>
<accession>A0A7V5HZN9</accession>
<evidence type="ECO:0000256" key="7">
    <source>
        <dbReference type="HAMAP-Rule" id="MF_00500"/>
    </source>
</evidence>
<evidence type="ECO:0000313" key="9">
    <source>
        <dbReference type="EMBL" id="HHF98913.1"/>
    </source>
</evidence>
<sequence length="104" mass="12243">MPRTKSAKKRLRQTIKKTIRNRQIKSRVKNSIKKFLELIKDKKIEEAKEKLPEVIKIIDSAWSKGVWHKNKVSREKSKIMKKLNQAEKEISEEQSQEEKANSAS</sequence>
<dbReference type="GO" id="GO:0015935">
    <property type="term" value="C:small ribosomal subunit"/>
    <property type="evidence" value="ECO:0007669"/>
    <property type="project" value="TreeGrafter"/>
</dbReference>
<evidence type="ECO:0000256" key="4">
    <source>
        <dbReference type="ARBA" id="ARBA00022980"/>
    </source>
</evidence>
<feature type="region of interest" description="Disordered" evidence="8">
    <location>
        <begin position="83"/>
        <end position="104"/>
    </location>
</feature>
<keyword evidence="2 7" id="KW-0699">rRNA-binding</keyword>
<comment type="similarity">
    <text evidence="1 7">Belongs to the bacterial ribosomal protein bS20 family.</text>
</comment>
<dbReference type="GO" id="GO:0003735">
    <property type="term" value="F:structural constituent of ribosome"/>
    <property type="evidence" value="ECO:0007669"/>
    <property type="project" value="InterPro"/>
</dbReference>
<gene>
    <name evidence="7" type="primary">rpsT</name>
    <name evidence="9" type="ORF">ENL39_05460</name>
</gene>
<dbReference type="GO" id="GO:0005829">
    <property type="term" value="C:cytosol"/>
    <property type="evidence" value="ECO:0007669"/>
    <property type="project" value="TreeGrafter"/>
</dbReference>
<evidence type="ECO:0000256" key="2">
    <source>
        <dbReference type="ARBA" id="ARBA00022730"/>
    </source>
</evidence>
<dbReference type="Gene3D" id="1.20.58.110">
    <property type="entry name" value="Ribosomal protein S20"/>
    <property type="match status" value="1"/>
</dbReference>
<dbReference type="Proteomes" id="UP000886070">
    <property type="component" value="Unassembled WGS sequence"/>
</dbReference>
<comment type="function">
    <text evidence="7">Binds directly to 16S ribosomal RNA.</text>
</comment>
<keyword evidence="3 7" id="KW-0694">RNA-binding</keyword>
<dbReference type="HAMAP" id="MF_00500">
    <property type="entry name" value="Ribosomal_bS20"/>
    <property type="match status" value="1"/>
</dbReference>
<dbReference type="SUPFAM" id="SSF46992">
    <property type="entry name" value="Ribosomal protein S20"/>
    <property type="match status" value="1"/>
</dbReference>
<evidence type="ECO:0000256" key="1">
    <source>
        <dbReference type="ARBA" id="ARBA00007634"/>
    </source>
</evidence>